<feature type="coiled-coil region" evidence="1">
    <location>
        <begin position="393"/>
        <end position="438"/>
    </location>
</feature>
<feature type="region of interest" description="Disordered" evidence="2">
    <location>
        <begin position="1"/>
        <end position="90"/>
    </location>
</feature>
<feature type="region of interest" description="Disordered" evidence="2">
    <location>
        <begin position="115"/>
        <end position="173"/>
    </location>
</feature>
<protein>
    <submittedName>
        <fullName evidence="3">Uncharacterized protein</fullName>
    </submittedName>
</protein>
<evidence type="ECO:0000313" key="3">
    <source>
        <dbReference type="EMBL" id="KAF2400497.1"/>
    </source>
</evidence>
<reference evidence="3" key="1">
    <citation type="journal article" date="2020" name="Stud. Mycol.">
        <title>101 Dothideomycetes genomes: a test case for predicting lifestyles and emergence of pathogens.</title>
        <authorList>
            <person name="Haridas S."/>
            <person name="Albert R."/>
            <person name="Binder M."/>
            <person name="Bloem J."/>
            <person name="Labutti K."/>
            <person name="Salamov A."/>
            <person name="Andreopoulos B."/>
            <person name="Baker S."/>
            <person name="Barry K."/>
            <person name="Bills G."/>
            <person name="Bluhm B."/>
            <person name="Cannon C."/>
            <person name="Castanera R."/>
            <person name="Culley D."/>
            <person name="Daum C."/>
            <person name="Ezra D."/>
            <person name="Gonzalez J."/>
            <person name="Henrissat B."/>
            <person name="Kuo A."/>
            <person name="Liang C."/>
            <person name="Lipzen A."/>
            <person name="Lutzoni F."/>
            <person name="Magnuson J."/>
            <person name="Mondo S."/>
            <person name="Nolan M."/>
            <person name="Ohm R."/>
            <person name="Pangilinan J."/>
            <person name="Park H.-J."/>
            <person name="Ramirez L."/>
            <person name="Alfaro M."/>
            <person name="Sun H."/>
            <person name="Tritt A."/>
            <person name="Yoshinaga Y."/>
            <person name="Zwiers L.-H."/>
            <person name="Turgeon B."/>
            <person name="Goodwin S."/>
            <person name="Spatafora J."/>
            <person name="Crous P."/>
            <person name="Grigoriev I."/>
        </authorList>
    </citation>
    <scope>NUCLEOTIDE SEQUENCE</scope>
    <source>
        <strain evidence="3">CBS 262.69</strain>
    </source>
</reference>
<feature type="coiled-coil region" evidence="1">
    <location>
        <begin position="712"/>
        <end position="776"/>
    </location>
</feature>
<feature type="region of interest" description="Disordered" evidence="2">
    <location>
        <begin position="1182"/>
        <end position="1204"/>
    </location>
</feature>
<evidence type="ECO:0000256" key="2">
    <source>
        <dbReference type="SAM" id="MobiDB-lite"/>
    </source>
</evidence>
<gene>
    <name evidence="3" type="ORF">EJ06DRAFT_432786</name>
</gene>
<accession>A0A6G1HXD2</accession>
<dbReference type="SUPFAM" id="SSF57997">
    <property type="entry name" value="Tropomyosin"/>
    <property type="match status" value="1"/>
</dbReference>
<feature type="compositionally biased region" description="Basic and acidic residues" evidence="2">
    <location>
        <begin position="1144"/>
        <end position="1154"/>
    </location>
</feature>
<dbReference type="Gene3D" id="1.10.287.1490">
    <property type="match status" value="1"/>
</dbReference>
<name>A0A6G1HXD2_9PEZI</name>
<evidence type="ECO:0000256" key="1">
    <source>
        <dbReference type="SAM" id="Coils"/>
    </source>
</evidence>
<evidence type="ECO:0000313" key="4">
    <source>
        <dbReference type="Proteomes" id="UP000799640"/>
    </source>
</evidence>
<dbReference type="EMBL" id="ML996695">
    <property type="protein sequence ID" value="KAF2400497.1"/>
    <property type="molecule type" value="Genomic_DNA"/>
</dbReference>
<feature type="coiled-coil region" evidence="1">
    <location>
        <begin position="653"/>
        <end position="687"/>
    </location>
</feature>
<dbReference type="Proteomes" id="UP000799640">
    <property type="component" value="Unassembled WGS sequence"/>
</dbReference>
<sequence length="1238" mass="137600">MAVPYGQNGYHSPALTHAAPHGHSSPIPQSASPANISQRGSPAQQSPLNPHVQPASPFPGHAQAYGHYPHAPPQSPYMRQHMPRPSRTMTQPMGYRYGEYGGYGGYDGYGAPAYHPPFGPTRHDSYGPPPQSRSQRNSFVGAPDMEHHDMQHGPPDMDEENFRPRPPTRSATGLPDLRQILQQHVEAVNQIDEEKERQYEIIRAKDATLNEEKKKHTEVVKSKDDLISRLTKQLDDASNRHVKDTNKFRMQIGNLEEKAKDLQEDIEEHAKGRKDAEVKIGALTDERDTLLSERVILAKAAAEEKERLEKEFADWRTDAEAKLEAEKARAAEEKARIEDEHAGWKTTTLEAHAAEIKKMTEEYDVKKAEYESKLCDQEAAFKAAEEKLIADHTAAMEAQKVELEGKIATLQAEFDRVKGELEAQLAATKSELQTTKTTLESTKIELDTTMTELGTTKGTLESASAELATTKTNLETTTATLTETTATLNTTKGELETTKGTLESTSAELTTTKADLATTKGTLESMSADLATTKETLETTKSDLDSTTTTLGETQTELESTKFTLDTTKAELETVNGTLGMTKSELESTQTELTSTKADLESAKATLATTQGDLDIIKATLATTTSELETTKTKLADETALHTSNREAWATEKTELNKSHEDAIAALERLKEEEKEALRSQHAQEKTTMTEEFETTKAQIIKDAEDAKVALLQSHSEEVESLKEKHKASLNEQTMGFMHLQEALNKRMTEDNDKLREEMEKNRKDWEMDKANFEQIVGEMKKVAENLDTEKGRLQKLADCFREVTDVKSKEDSYYEEAFARLTQQILELGEKHFQHLTVSPPWEILKKVPRELPDMVGDTVSARNLRAAWVSHTVSSLLTSRIFTPFLFALGPGKEELDASFGAISSKLREKSVRRESVWRQHTLLAAYTQKDAKATINLVAGSVADEIMTEIAPWADSTEDDDATLRAAVRRIVKLAAETWRYARLERELIVARLPPAEVISEEDFDAAFWPAQPFNTDPYPVSNMVSMFESTAPSSEQRRVLLRILPVIRREPVHVSLQFEAADEHDTGAVYSHGLALYSDAAPVRARAVEMRRASMHAPPVRAPPAAPANEAFAGGKQDGRRGDSGGSGETNGHANGNGVDGHRSVSDASEELRGIEEVEAVGEIEELEEGVQVRGVAERRHSVPVRTRAETPPSPRSRDVEDEVVVTGRIRVLRWSMMGARRRLRGCIRVGRRR</sequence>
<keyword evidence="4" id="KW-1185">Reference proteome</keyword>
<feature type="region of interest" description="Disordered" evidence="2">
    <location>
        <begin position="1098"/>
        <end position="1154"/>
    </location>
</feature>
<dbReference type="OrthoDB" id="6365728at2759"/>
<keyword evidence="1" id="KW-0175">Coiled coil</keyword>
<feature type="coiled-coil region" evidence="1">
    <location>
        <begin position="177"/>
        <end position="369"/>
    </location>
</feature>
<dbReference type="AlphaFoldDB" id="A0A6G1HXD2"/>
<organism evidence="3 4">
    <name type="scientific">Trichodelitschia bisporula</name>
    <dbReference type="NCBI Taxonomy" id="703511"/>
    <lineage>
        <taxon>Eukaryota</taxon>
        <taxon>Fungi</taxon>
        <taxon>Dikarya</taxon>
        <taxon>Ascomycota</taxon>
        <taxon>Pezizomycotina</taxon>
        <taxon>Dothideomycetes</taxon>
        <taxon>Dothideomycetes incertae sedis</taxon>
        <taxon>Phaeotrichales</taxon>
        <taxon>Phaeotrichaceae</taxon>
        <taxon>Trichodelitschia</taxon>
    </lineage>
</organism>
<proteinExistence type="predicted"/>
<feature type="compositionally biased region" description="Polar residues" evidence="2">
    <location>
        <begin position="26"/>
        <end position="48"/>
    </location>
</feature>